<dbReference type="InterPro" id="IPR029063">
    <property type="entry name" value="SAM-dependent_MTases_sf"/>
</dbReference>
<dbReference type="InterPro" id="IPR049560">
    <property type="entry name" value="MeTrfase_RsmB-F_NOP2_cat"/>
</dbReference>
<comment type="caution">
    <text evidence="8">The sequence shown here is derived from an EMBL/GenBank/DDBJ whole genome shotgun (WGS) entry which is preliminary data.</text>
</comment>
<dbReference type="GO" id="GO:0003723">
    <property type="term" value="F:RNA binding"/>
    <property type="evidence" value="ECO:0007669"/>
    <property type="project" value="UniProtKB-UniRule"/>
</dbReference>
<dbReference type="RefSeq" id="WP_126679287.1">
    <property type="nucleotide sequence ID" value="NZ_RYYU01000001.1"/>
</dbReference>
<evidence type="ECO:0000256" key="5">
    <source>
        <dbReference type="ARBA" id="ARBA00022884"/>
    </source>
</evidence>
<dbReference type="GO" id="GO:0008173">
    <property type="term" value="F:RNA methyltransferase activity"/>
    <property type="evidence" value="ECO:0007669"/>
    <property type="project" value="InterPro"/>
</dbReference>
<feature type="domain" description="SAM-dependent MTase RsmB/NOP-type" evidence="7">
    <location>
        <begin position="1"/>
        <end position="295"/>
    </location>
</feature>
<feature type="binding site" evidence="6">
    <location>
        <begin position="108"/>
        <end position="114"/>
    </location>
    <ligand>
        <name>S-adenosyl-L-methionine</name>
        <dbReference type="ChEBI" id="CHEBI:59789"/>
    </ligand>
</feature>
<dbReference type="Gene3D" id="3.40.50.150">
    <property type="entry name" value="Vaccinia Virus protein VP39"/>
    <property type="match status" value="1"/>
</dbReference>
<evidence type="ECO:0000259" key="7">
    <source>
        <dbReference type="PROSITE" id="PS51686"/>
    </source>
</evidence>
<keyword evidence="2 6" id="KW-0489">Methyltransferase</keyword>
<dbReference type="AlphaFoldDB" id="A0A432LMV4"/>
<evidence type="ECO:0000256" key="1">
    <source>
        <dbReference type="ARBA" id="ARBA00022490"/>
    </source>
</evidence>
<sequence length="469" mass="52882">MLPEDFINITRTTFGEDLWQIYLRAFDEPAPASIRLNTDKIAVDGIACGAERVAWCDNGYYLKERPQFTFDPLMHAGAYYVQEASSMFLHHVMKHIVGTEPVVMIDMCAAPGGKSTAASTVLPKGSLLVSNEPVPQRASILAENIQKWGIENVVVTNNLPQNLSRTGIMADIVLCDVPCSGEGMFRKDEGAIAEWSLRNVEKCCSLQREIVSEAWQCLKQGGTMIYSTCTFNTRENEENVKWICENLDAEIVDIPTEKKWNITGSLLAGFDNSVYRFIPGMTRGEGLFMAVLRKNGDCTQRLPKMKLPATNERLPEEWIEHPENYIIENSKQCLTAMPKQWYGLMKHLSSTLKVVHQGVRLGTMKGRDIIPDQCLALSTALRRDAFTQVEIDRKTATDYLRKEAVTLPADIERGFVLLTYMQMPLGFVKNLGNRANNLYPAEWRIKTTHIPENVTDVIGQVIENKKQRI</sequence>
<gene>
    <name evidence="8" type="ORF">EHV08_10885</name>
</gene>
<evidence type="ECO:0000256" key="3">
    <source>
        <dbReference type="ARBA" id="ARBA00022679"/>
    </source>
</evidence>
<organism evidence="8 9">
    <name type="scientific">Prevotella koreensis</name>
    <dbReference type="NCBI Taxonomy" id="2490854"/>
    <lineage>
        <taxon>Bacteria</taxon>
        <taxon>Pseudomonadati</taxon>
        <taxon>Bacteroidota</taxon>
        <taxon>Bacteroidia</taxon>
        <taxon>Bacteroidales</taxon>
        <taxon>Prevotellaceae</taxon>
        <taxon>Prevotella</taxon>
    </lineage>
</organism>
<dbReference type="Pfam" id="PF13636">
    <property type="entry name" value="Methyltranf_PUA"/>
    <property type="match status" value="1"/>
</dbReference>
<dbReference type="GO" id="GO:0001510">
    <property type="term" value="P:RNA methylation"/>
    <property type="evidence" value="ECO:0007669"/>
    <property type="project" value="InterPro"/>
</dbReference>
<name>A0A432LMV4_9BACT</name>
<evidence type="ECO:0000256" key="4">
    <source>
        <dbReference type="ARBA" id="ARBA00022691"/>
    </source>
</evidence>
<dbReference type="PRINTS" id="PR02008">
    <property type="entry name" value="RCMTFAMILY"/>
</dbReference>
<dbReference type="Pfam" id="PF17125">
    <property type="entry name" value="Methyltr_RsmF_N"/>
    <property type="match status" value="1"/>
</dbReference>
<keyword evidence="1" id="KW-0963">Cytoplasm</keyword>
<feature type="binding site" evidence="6">
    <location>
        <position position="132"/>
    </location>
    <ligand>
        <name>S-adenosyl-L-methionine</name>
        <dbReference type="ChEBI" id="CHEBI:59789"/>
    </ligand>
</feature>
<keyword evidence="4 6" id="KW-0949">S-adenosyl-L-methionine</keyword>
<dbReference type="PROSITE" id="PS51686">
    <property type="entry name" value="SAM_MT_RSMB_NOP"/>
    <property type="match status" value="1"/>
</dbReference>
<dbReference type="InterPro" id="IPR001678">
    <property type="entry name" value="MeTrfase_RsmB-F_NOP2_dom"/>
</dbReference>
<evidence type="ECO:0000256" key="6">
    <source>
        <dbReference type="PROSITE-ProRule" id="PRU01023"/>
    </source>
</evidence>
<dbReference type="OrthoDB" id="9810297at2"/>
<feature type="binding site" evidence="6">
    <location>
        <position position="176"/>
    </location>
    <ligand>
        <name>S-adenosyl-L-methionine</name>
        <dbReference type="ChEBI" id="CHEBI:59789"/>
    </ligand>
</feature>
<protein>
    <recommendedName>
        <fullName evidence="7">SAM-dependent MTase RsmB/NOP-type domain-containing protein</fullName>
    </recommendedName>
</protein>
<dbReference type="Gene3D" id="3.30.70.1170">
    <property type="entry name" value="Sun protein, domain 3"/>
    <property type="match status" value="1"/>
</dbReference>
<dbReference type="InterPro" id="IPR023267">
    <property type="entry name" value="RCMT"/>
</dbReference>
<dbReference type="Pfam" id="PF01189">
    <property type="entry name" value="Methyltr_RsmB-F"/>
    <property type="match status" value="1"/>
</dbReference>
<dbReference type="SUPFAM" id="SSF53335">
    <property type="entry name" value="S-adenosyl-L-methionine-dependent methyltransferases"/>
    <property type="match status" value="1"/>
</dbReference>
<keyword evidence="5 6" id="KW-0694">RNA-binding</keyword>
<reference evidence="8 9" key="1">
    <citation type="submission" date="2018-12" db="EMBL/GenBank/DDBJ databases">
        <title>Genome sequencing of Prevotella sp. KCOM 3155 (= JS262).</title>
        <authorList>
            <person name="Kook J.-K."/>
            <person name="Park S.-N."/>
            <person name="Lim Y.K."/>
        </authorList>
    </citation>
    <scope>NUCLEOTIDE SEQUENCE [LARGE SCALE GENOMIC DNA]</scope>
    <source>
        <strain evidence="8 9">KCOM 3155</strain>
    </source>
</reference>
<proteinExistence type="inferred from homology"/>
<keyword evidence="3 6" id="KW-0808">Transferase</keyword>
<keyword evidence="9" id="KW-1185">Reference proteome</keyword>
<dbReference type="Gene3D" id="2.30.130.60">
    <property type="match status" value="1"/>
</dbReference>
<feature type="active site" description="Nucleophile" evidence="6">
    <location>
        <position position="229"/>
    </location>
</feature>
<dbReference type="Proteomes" id="UP000278983">
    <property type="component" value="Unassembled WGS sequence"/>
</dbReference>
<dbReference type="PANTHER" id="PTHR22807">
    <property type="entry name" value="NOP2 YEAST -RELATED NOL1/NOP2/FMU SUN DOMAIN-CONTAINING"/>
    <property type="match status" value="1"/>
</dbReference>
<comment type="similarity">
    <text evidence="6">Belongs to the class I-like SAM-binding methyltransferase superfamily. RsmB/NOP family.</text>
</comment>
<evidence type="ECO:0000313" key="9">
    <source>
        <dbReference type="Proteomes" id="UP000278983"/>
    </source>
</evidence>
<dbReference type="PANTHER" id="PTHR22807:SF30">
    <property type="entry name" value="28S RRNA (CYTOSINE(4447)-C(5))-METHYLTRANSFERASE-RELATED"/>
    <property type="match status" value="1"/>
</dbReference>
<evidence type="ECO:0000256" key="2">
    <source>
        <dbReference type="ARBA" id="ARBA00022603"/>
    </source>
</evidence>
<dbReference type="InterPro" id="IPR027391">
    <property type="entry name" value="Nol1_Nop2_Fmu_2"/>
</dbReference>
<accession>A0A432LMV4</accession>
<evidence type="ECO:0000313" key="8">
    <source>
        <dbReference type="EMBL" id="RUL60195.1"/>
    </source>
</evidence>
<comment type="caution">
    <text evidence="6">Lacks conserved residue(s) required for the propagation of feature annotation.</text>
</comment>
<dbReference type="EMBL" id="RYYU01000001">
    <property type="protein sequence ID" value="RUL60195.1"/>
    <property type="molecule type" value="Genomic_DNA"/>
</dbReference>
<dbReference type="InterPro" id="IPR031341">
    <property type="entry name" value="Methyltr_RsmF_N"/>
</dbReference>